<accession>A0A917FYW8</accession>
<dbReference type="RefSeq" id="WP_188613559.1">
    <property type="nucleotide sequence ID" value="NZ_BMJT01000002.1"/>
</dbReference>
<protein>
    <recommendedName>
        <fullName evidence="1">WYL domain-containing protein</fullName>
    </recommendedName>
</protein>
<dbReference type="InterPro" id="IPR026881">
    <property type="entry name" value="WYL_dom"/>
</dbReference>
<organism evidence="2 3">
    <name type="scientific">Lysinibacillus alkalisoli</name>
    <dbReference type="NCBI Taxonomy" id="1911548"/>
    <lineage>
        <taxon>Bacteria</taxon>
        <taxon>Bacillati</taxon>
        <taxon>Bacillota</taxon>
        <taxon>Bacilli</taxon>
        <taxon>Bacillales</taxon>
        <taxon>Bacillaceae</taxon>
        <taxon>Lysinibacillus</taxon>
    </lineage>
</organism>
<comment type="caution">
    <text evidence="2">The sequence shown here is derived from an EMBL/GenBank/DDBJ whole genome shotgun (WGS) entry which is preliminary data.</text>
</comment>
<dbReference type="PANTHER" id="PTHR34580:SF1">
    <property type="entry name" value="PROTEIN PAFC"/>
    <property type="match status" value="1"/>
</dbReference>
<dbReference type="InterPro" id="IPR036388">
    <property type="entry name" value="WH-like_DNA-bd_sf"/>
</dbReference>
<keyword evidence="3" id="KW-1185">Reference proteome</keyword>
<dbReference type="AlphaFoldDB" id="A0A917FYW8"/>
<dbReference type="InterPro" id="IPR051534">
    <property type="entry name" value="CBASS_pafABC_assoc_protein"/>
</dbReference>
<gene>
    <name evidence="2" type="ORF">GCM10007425_06240</name>
</gene>
<dbReference type="Pfam" id="PF13280">
    <property type="entry name" value="WYL"/>
    <property type="match status" value="1"/>
</dbReference>
<feature type="domain" description="WYL" evidence="1">
    <location>
        <begin position="147"/>
        <end position="209"/>
    </location>
</feature>
<dbReference type="PROSITE" id="PS52050">
    <property type="entry name" value="WYL"/>
    <property type="match status" value="1"/>
</dbReference>
<evidence type="ECO:0000259" key="1">
    <source>
        <dbReference type="Pfam" id="PF13280"/>
    </source>
</evidence>
<reference evidence="2" key="1">
    <citation type="journal article" date="2014" name="Int. J. Syst. Evol. Microbiol.">
        <title>Complete genome sequence of Corynebacterium casei LMG S-19264T (=DSM 44701T), isolated from a smear-ripened cheese.</title>
        <authorList>
            <consortium name="US DOE Joint Genome Institute (JGI-PGF)"/>
            <person name="Walter F."/>
            <person name="Albersmeier A."/>
            <person name="Kalinowski J."/>
            <person name="Ruckert C."/>
        </authorList>
    </citation>
    <scope>NUCLEOTIDE SEQUENCE</scope>
    <source>
        <strain evidence="2">CGMCC 1.15760</strain>
    </source>
</reference>
<dbReference type="Proteomes" id="UP000616608">
    <property type="component" value="Unassembled WGS sequence"/>
</dbReference>
<dbReference type="PANTHER" id="PTHR34580">
    <property type="match status" value="1"/>
</dbReference>
<evidence type="ECO:0000313" key="2">
    <source>
        <dbReference type="EMBL" id="GGG14679.1"/>
    </source>
</evidence>
<name>A0A917FYW8_9BACI</name>
<proteinExistence type="predicted"/>
<sequence>MRKSEQIHRILQIYDQLNNGETINKLETSHRLSVSMRTIQRDISTIQEHLANSFSGQMIEYDGQRKGYILTGNKTKALPVEQVYVIAKIIIASRAFSIGELRTFITNLLGQSTLKNKEIVYTMLEKELTYYDELPHTKNRLCDLIWTVTECIVKNKYMEIMYEQQDKLQSYSIKPIHILFMKQYFYVIAVAYFKGCVLPVTYRLDRINSYSEQPNHPQINDNEYELLLPQQELTHTLDKSQSNATLIVWLSQYGKEREMIYPIEYHDQWYQC</sequence>
<dbReference type="EMBL" id="BMJT01000002">
    <property type="protein sequence ID" value="GGG14679.1"/>
    <property type="molecule type" value="Genomic_DNA"/>
</dbReference>
<evidence type="ECO:0000313" key="3">
    <source>
        <dbReference type="Proteomes" id="UP000616608"/>
    </source>
</evidence>
<dbReference type="Gene3D" id="1.10.10.10">
    <property type="entry name" value="Winged helix-like DNA-binding domain superfamily/Winged helix DNA-binding domain"/>
    <property type="match status" value="1"/>
</dbReference>
<reference evidence="2" key="2">
    <citation type="submission" date="2020-09" db="EMBL/GenBank/DDBJ databases">
        <authorList>
            <person name="Sun Q."/>
            <person name="Zhou Y."/>
        </authorList>
    </citation>
    <scope>NUCLEOTIDE SEQUENCE</scope>
    <source>
        <strain evidence="2">CGMCC 1.15760</strain>
    </source>
</reference>